<keyword evidence="1" id="KW-0175">Coiled coil</keyword>
<gene>
    <name evidence="3" type="ORF">SORBI_3007G101100</name>
</gene>
<feature type="compositionally biased region" description="Polar residues" evidence="2">
    <location>
        <begin position="177"/>
        <end position="186"/>
    </location>
</feature>
<evidence type="ECO:0000256" key="1">
    <source>
        <dbReference type="SAM" id="Coils"/>
    </source>
</evidence>
<protein>
    <submittedName>
        <fullName evidence="3">Uncharacterized protein</fullName>
    </submittedName>
</protein>
<sequence>MSRNLETGEEPDGLTFWSSTRTKEGRWSSDAAKEIYESAFSKMTERIELEASVISKEQERRILHETYKKTTGCKSKKGPGHGYLAKYPTRSQLMNEQIEEQTRASALAAAAQQKNSEMQAEVDSLKEQLTVQAAETVKDKEQIEQLQHQLESTTSKIREELRQELFSLIKQQNQAPPLNVAPTTTVPRPVEAATNPSELPTNATGIENMVSGNEGADLAQAGKESTLSTLDEPAVVPIPSKEQNMCKRI</sequence>
<dbReference type="InParanoid" id="A0A1Z5R913"/>
<feature type="region of interest" description="Disordered" evidence="2">
    <location>
        <begin position="1"/>
        <end position="21"/>
    </location>
</feature>
<name>A0A1Z5R913_SORBI</name>
<reference evidence="4" key="2">
    <citation type="journal article" date="2018" name="Plant J.">
        <title>The Sorghum bicolor reference genome: improved assembly, gene annotations, a transcriptome atlas, and signatures of genome organization.</title>
        <authorList>
            <person name="McCormick R.F."/>
            <person name="Truong S.K."/>
            <person name="Sreedasyam A."/>
            <person name="Jenkins J."/>
            <person name="Shu S."/>
            <person name="Sims D."/>
            <person name="Kennedy M."/>
            <person name="Amirebrahimi M."/>
            <person name="Weers B.D."/>
            <person name="McKinley B."/>
            <person name="Mattison A."/>
            <person name="Morishige D.T."/>
            <person name="Grimwood J."/>
            <person name="Schmutz J."/>
            <person name="Mullet J.E."/>
        </authorList>
    </citation>
    <scope>NUCLEOTIDE SEQUENCE [LARGE SCALE GENOMIC DNA]</scope>
    <source>
        <strain evidence="4">cv. BTx623</strain>
    </source>
</reference>
<feature type="region of interest" description="Disordered" evidence="2">
    <location>
        <begin position="177"/>
        <end position="206"/>
    </location>
</feature>
<dbReference type="EMBL" id="CM000766">
    <property type="protein sequence ID" value="OQU80252.1"/>
    <property type="molecule type" value="Genomic_DNA"/>
</dbReference>
<evidence type="ECO:0000256" key="2">
    <source>
        <dbReference type="SAM" id="MobiDB-lite"/>
    </source>
</evidence>
<keyword evidence="4" id="KW-1185">Reference proteome</keyword>
<evidence type="ECO:0000313" key="4">
    <source>
        <dbReference type="Proteomes" id="UP000000768"/>
    </source>
</evidence>
<dbReference type="Proteomes" id="UP000000768">
    <property type="component" value="Chromosome 7"/>
</dbReference>
<accession>A0A1Z5R913</accession>
<evidence type="ECO:0000313" key="3">
    <source>
        <dbReference type="EMBL" id="OQU80252.1"/>
    </source>
</evidence>
<dbReference type="Gramene" id="OQU80252">
    <property type="protein sequence ID" value="OQU80252"/>
    <property type="gene ID" value="SORBI_3007G101100"/>
</dbReference>
<feature type="compositionally biased region" description="Polar residues" evidence="2">
    <location>
        <begin position="194"/>
        <end position="205"/>
    </location>
</feature>
<reference evidence="3 4" key="1">
    <citation type="journal article" date="2009" name="Nature">
        <title>The Sorghum bicolor genome and the diversification of grasses.</title>
        <authorList>
            <person name="Paterson A.H."/>
            <person name="Bowers J.E."/>
            <person name="Bruggmann R."/>
            <person name="Dubchak I."/>
            <person name="Grimwood J."/>
            <person name="Gundlach H."/>
            <person name="Haberer G."/>
            <person name="Hellsten U."/>
            <person name="Mitros T."/>
            <person name="Poliakov A."/>
            <person name="Schmutz J."/>
            <person name="Spannagl M."/>
            <person name="Tang H."/>
            <person name="Wang X."/>
            <person name="Wicker T."/>
            <person name="Bharti A.K."/>
            <person name="Chapman J."/>
            <person name="Feltus F.A."/>
            <person name="Gowik U."/>
            <person name="Grigoriev I.V."/>
            <person name="Lyons E."/>
            <person name="Maher C.A."/>
            <person name="Martis M."/>
            <person name="Narechania A."/>
            <person name="Otillar R.P."/>
            <person name="Penning B.W."/>
            <person name="Salamov A.A."/>
            <person name="Wang Y."/>
            <person name="Zhang L."/>
            <person name="Carpita N.C."/>
            <person name="Freeling M."/>
            <person name="Gingle A.R."/>
            <person name="Hash C.T."/>
            <person name="Keller B."/>
            <person name="Klein P."/>
            <person name="Kresovich S."/>
            <person name="McCann M.C."/>
            <person name="Ming R."/>
            <person name="Peterson D.G."/>
            <person name="Mehboob-ur-Rahman"/>
            <person name="Ware D."/>
            <person name="Westhoff P."/>
            <person name="Mayer K.F."/>
            <person name="Messing J."/>
            <person name="Rokhsar D.S."/>
        </authorList>
    </citation>
    <scope>NUCLEOTIDE SEQUENCE [LARGE SCALE GENOMIC DNA]</scope>
    <source>
        <strain evidence="4">cv. BTx623</strain>
    </source>
</reference>
<dbReference type="AlphaFoldDB" id="A0A1Z5R913"/>
<feature type="coiled-coil region" evidence="1">
    <location>
        <begin position="108"/>
        <end position="163"/>
    </location>
</feature>
<organism evidence="3 4">
    <name type="scientific">Sorghum bicolor</name>
    <name type="common">Sorghum</name>
    <name type="synonym">Sorghum vulgare</name>
    <dbReference type="NCBI Taxonomy" id="4558"/>
    <lineage>
        <taxon>Eukaryota</taxon>
        <taxon>Viridiplantae</taxon>
        <taxon>Streptophyta</taxon>
        <taxon>Embryophyta</taxon>
        <taxon>Tracheophyta</taxon>
        <taxon>Spermatophyta</taxon>
        <taxon>Magnoliopsida</taxon>
        <taxon>Liliopsida</taxon>
        <taxon>Poales</taxon>
        <taxon>Poaceae</taxon>
        <taxon>PACMAD clade</taxon>
        <taxon>Panicoideae</taxon>
        <taxon>Andropogonodae</taxon>
        <taxon>Andropogoneae</taxon>
        <taxon>Sorghinae</taxon>
        <taxon>Sorghum</taxon>
    </lineage>
</organism>
<proteinExistence type="predicted"/>